<proteinExistence type="predicted"/>
<dbReference type="EMBL" id="SNRY01000206">
    <property type="protein sequence ID" value="KAA6344661.1"/>
    <property type="molecule type" value="Genomic_DNA"/>
</dbReference>
<organism evidence="1">
    <name type="scientific">termite gut metagenome</name>
    <dbReference type="NCBI Taxonomy" id="433724"/>
    <lineage>
        <taxon>unclassified sequences</taxon>
        <taxon>metagenomes</taxon>
        <taxon>organismal metagenomes</taxon>
    </lineage>
</organism>
<dbReference type="PROSITE" id="PS51257">
    <property type="entry name" value="PROKAR_LIPOPROTEIN"/>
    <property type="match status" value="1"/>
</dbReference>
<reference evidence="1" key="1">
    <citation type="submission" date="2019-03" db="EMBL/GenBank/DDBJ databases">
        <title>Single cell metagenomics reveals metabolic interactions within the superorganism composed of flagellate Streblomastix strix and complex community of Bacteroidetes bacteria on its surface.</title>
        <authorList>
            <person name="Treitli S.C."/>
            <person name="Kolisko M."/>
            <person name="Husnik F."/>
            <person name="Keeling P."/>
            <person name="Hampl V."/>
        </authorList>
    </citation>
    <scope>NUCLEOTIDE SEQUENCE</scope>
    <source>
        <strain evidence="1">STM</strain>
    </source>
</reference>
<comment type="caution">
    <text evidence="1">The sequence shown here is derived from an EMBL/GenBank/DDBJ whole genome shotgun (WGS) entry which is preliminary data.</text>
</comment>
<evidence type="ECO:0000313" key="1">
    <source>
        <dbReference type="EMBL" id="KAA6344661.1"/>
    </source>
</evidence>
<gene>
    <name evidence="1" type="ORF">EZS27_007717</name>
</gene>
<name>A0A5J4SH95_9ZZZZ</name>
<dbReference type="AlphaFoldDB" id="A0A5J4SH95"/>
<protein>
    <submittedName>
        <fullName evidence="1">Uncharacterized protein</fullName>
    </submittedName>
</protein>
<accession>A0A5J4SH95</accession>
<sequence>MRDIMKRILDVIFAILLFTSCEKNEVLSENPIPPGKLISFSPNMTNTRGGDYSWDDYYRVCPDVTVYMTLKGSTSMATYKYNDTNKLLEYEDGELLYYPIDNEPYQLIVLWPAKSIQELYGEHDYHNQNNFESFLRSDQLSDTINNSVRMISSVFPVYFKHSRSKISFILHGLNWKSWKFPDETKINNKPPYFNWDSTFIQIIYDHVKEGISKKDGIIQFDVQVSDQSYIYSFFHFDVSTLKAGVDRTVLLTYPYPFLEVK</sequence>